<dbReference type="EMBL" id="CAJJDN010000079">
    <property type="protein sequence ID" value="CAD8103245.1"/>
    <property type="molecule type" value="Genomic_DNA"/>
</dbReference>
<name>A0A8S1PJB2_9CILI</name>
<evidence type="ECO:0000313" key="2">
    <source>
        <dbReference type="EMBL" id="CAD8103245.1"/>
    </source>
</evidence>
<feature type="compositionally biased region" description="Polar residues" evidence="1">
    <location>
        <begin position="297"/>
        <end position="309"/>
    </location>
</feature>
<organism evidence="2 3">
    <name type="scientific">Paramecium sonneborni</name>
    <dbReference type="NCBI Taxonomy" id="65129"/>
    <lineage>
        <taxon>Eukaryota</taxon>
        <taxon>Sar</taxon>
        <taxon>Alveolata</taxon>
        <taxon>Ciliophora</taxon>
        <taxon>Intramacronucleata</taxon>
        <taxon>Oligohymenophorea</taxon>
        <taxon>Peniculida</taxon>
        <taxon>Parameciidae</taxon>
        <taxon>Paramecium</taxon>
    </lineage>
</organism>
<feature type="region of interest" description="Disordered" evidence="1">
    <location>
        <begin position="1"/>
        <end position="27"/>
    </location>
</feature>
<evidence type="ECO:0000313" key="3">
    <source>
        <dbReference type="Proteomes" id="UP000692954"/>
    </source>
</evidence>
<dbReference type="Proteomes" id="UP000692954">
    <property type="component" value="Unassembled WGS sequence"/>
</dbReference>
<proteinExistence type="predicted"/>
<feature type="region of interest" description="Disordered" evidence="1">
    <location>
        <begin position="290"/>
        <end position="309"/>
    </location>
</feature>
<dbReference type="AlphaFoldDB" id="A0A8S1PJB2"/>
<gene>
    <name evidence="2" type="ORF">PSON_ATCC_30995.1.T0790201</name>
</gene>
<dbReference type="OrthoDB" id="296345at2759"/>
<sequence length="309" mass="37218">MGGGQSKAQKLQSQRRANKPQLPQHQTPEQHYQFLISEPISRYLWNTQFDYETLISEILLSISIKRFMDYLQHFKPHIRYIKKAEKLYNDVIQCSLYEAKFNDQDKKFMISVLILFFSLYHISKFQVIFSSSDKKWWEGKYFESLQKYAELPPKNNENYIETFTVFMSDYFQTRFQELKPQNDNKKVDLVSVRVLADYYLQYLYSDCLSYLTDADQFVKEYAQSKQEKYQTLGRYKLESNIKIITKQQKQQQQLLYQQQLHNSKTPSQQIEDMERQFKFLSDHSIIENPINEDQNKDQLQLVQETPKQE</sequence>
<evidence type="ECO:0000256" key="1">
    <source>
        <dbReference type="SAM" id="MobiDB-lite"/>
    </source>
</evidence>
<protein>
    <submittedName>
        <fullName evidence="2">Uncharacterized protein</fullName>
    </submittedName>
</protein>
<keyword evidence="3" id="KW-1185">Reference proteome</keyword>
<reference evidence="2" key="1">
    <citation type="submission" date="2021-01" db="EMBL/GenBank/DDBJ databases">
        <authorList>
            <consortium name="Genoscope - CEA"/>
            <person name="William W."/>
        </authorList>
    </citation>
    <scope>NUCLEOTIDE SEQUENCE</scope>
</reference>
<comment type="caution">
    <text evidence="2">The sequence shown here is derived from an EMBL/GenBank/DDBJ whole genome shotgun (WGS) entry which is preliminary data.</text>
</comment>
<accession>A0A8S1PJB2</accession>